<dbReference type="SUPFAM" id="SSF53474">
    <property type="entry name" value="alpha/beta-Hydrolases"/>
    <property type="match status" value="1"/>
</dbReference>
<dbReference type="KEGG" id="fas:105271195"/>
<reference evidence="10" key="2">
    <citation type="submission" date="2025-04" db="UniProtKB">
        <authorList>
            <consortium name="RefSeq"/>
        </authorList>
    </citation>
    <scope>IDENTIFICATION</scope>
    <source>
        <strain evidence="10">USDA-PBARC FA_bdor</strain>
        <tissue evidence="10">Whole organism</tissue>
    </source>
</reference>
<proteinExistence type="inferred from homology"/>
<keyword evidence="6" id="KW-0732">Signal</keyword>
<dbReference type="EMBL" id="GBYB01009074">
    <property type="protein sequence ID" value="JAG78841.1"/>
    <property type="molecule type" value="Transcribed_RNA"/>
</dbReference>
<organism evidence="8">
    <name type="scientific">Fopius arisanus</name>
    <dbReference type="NCBI Taxonomy" id="64838"/>
    <lineage>
        <taxon>Eukaryota</taxon>
        <taxon>Metazoa</taxon>
        <taxon>Ecdysozoa</taxon>
        <taxon>Arthropoda</taxon>
        <taxon>Hexapoda</taxon>
        <taxon>Insecta</taxon>
        <taxon>Pterygota</taxon>
        <taxon>Neoptera</taxon>
        <taxon>Endopterygota</taxon>
        <taxon>Hymenoptera</taxon>
        <taxon>Apocrita</taxon>
        <taxon>Ichneumonoidea</taxon>
        <taxon>Braconidae</taxon>
        <taxon>Opiinae</taxon>
        <taxon>Fopius</taxon>
    </lineage>
</organism>
<feature type="domain" description="Carboxylesterase type B" evidence="7">
    <location>
        <begin position="26"/>
        <end position="547"/>
    </location>
</feature>
<evidence type="ECO:0000256" key="1">
    <source>
        <dbReference type="ARBA" id="ARBA00005964"/>
    </source>
</evidence>
<keyword evidence="3 6" id="KW-0378">Hydrolase</keyword>
<dbReference type="GO" id="GO:0052689">
    <property type="term" value="F:carboxylic ester hydrolase activity"/>
    <property type="evidence" value="ECO:0007669"/>
    <property type="project" value="UniProtKB-KW"/>
</dbReference>
<dbReference type="InterPro" id="IPR019826">
    <property type="entry name" value="Carboxylesterase_B_AS"/>
</dbReference>
<evidence type="ECO:0000259" key="7">
    <source>
        <dbReference type="Pfam" id="PF00135"/>
    </source>
</evidence>
<dbReference type="PROSITE" id="PS00122">
    <property type="entry name" value="CARBOXYLESTERASE_B_1"/>
    <property type="match status" value="1"/>
</dbReference>
<dbReference type="OrthoDB" id="19653at2759"/>
<dbReference type="Gene3D" id="3.40.50.1820">
    <property type="entry name" value="alpha/beta hydrolase"/>
    <property type="match status" value="1"/>
</dbReference>
<dbReference type="Pfam" id="PF00135">
    <property type="entry name" value="COesterase"/>
    <property type="match status" value="1"/>
</dbReference>
<dbReference type="GeneID" id="105271195"/>
<dbReference type="AlphaFoldDB" id="A0A0C9QZ47"/>
<dbReference type="EC" id="3.1.1.-" evidence="6"/>
<evidence type="ECO:0000313" key="10">
    <source>
        <dbReference type="RefSeq" id="XP_011310878.1"/>
    </source>
</evidence>
<sequence length="557" mass="62692">MKCLLLSLCLPLVLCITNADDEKTVEVESPLGKIRGSLMQSRLKRRIHSFRGVRYAEPPVGQERFKQAIPVKPWNETFDASQEGPACPQPGIEHYSEDCLRLNIYTTQLPTADNAVSRPVIVYFHPGGFYGSSSQSFIDGPEYFMDQDIVLVTVNYRLASLGFFSTGDSLAPGNLGLKDQVEALRWVQKNIATFGGDPNSVTIVGYSAGGWSVSLHMVSPMSKGLFHRAIAMSGSATYQNPLPTDQKHLAHKQAEILGCPTDTTGNMLICLNTKTADEIANSTRQFFEWHYDPILIWLPVVEPEVPGEERFLPDQPVNLIRQGKFNQVPLITGVTKDEFGGRVVPAVEAAKAGNNSIFDDINANWSRIAPIIALYERDTARSVSVSEELRQFYLKGKPAGLDNYRSLGEIWADGVIGFSVHRLAKLMAEFSSQPVYYYKFSYQGRYSHATWDDKKPFGVVHHDDLLYLFNVSFFPYFEENSPEIPTVERQTTMWANFAKTGEPIPKDHKLFSNITWNKFTLSDNAYLDIDNELTMKTGLYTERMNLWEKLFPINPLP</sequence>
<reference evidence="8" key="1">
    <citation type="submission" date="2015-01" db="EMBL/GenBank/DDBJ databases">
        <title>Transcriptome Assembly of Fopius arisanus.</title>
        <authorList>
            <person name="Geib S."/>
        </authorList>
    </citation>
    <scope>NUCLEOTIDE SEQUENCE</scope>
</reference>
<evidence type="ECO:0000256" key="6">
    <source>
        <dbReference type="RuleBase" id="RU361235"/>
    </source>
</evidence>
<keyword evidence="5" id="KW-0325">Glycoprotein</keyword>
<name>A0A0C9QZ47_9HYME</name>
<evidence type="ECO:0000313" key="9">
    <source>
        <dbReference type="Proteomes" id="UP000694866"/>
    </source>
</evidence>
<dbReference type="InterPro" id="IPR002018">
    <property type="entry name" value="CarbesteraseB"/>
</dbReference>
<gene>
    <name evidence="8" type="primary">ESTF_10</name>
    <name evidence="10" type="synonym">LOC105271195</name>
    <name evidence="8" type="ORF">g.54155</name>
</gene>
<dbReference type="RefSeq" id="XP_011310878.1">
    <property type="nucleotide sequence ID" value="XM_011312576.1"/>
</dbReference>
<evidence type="ECO:0000256" key="2">
    <source>
        <dbReference type="ARBA" id="ARBA00022487"/>
    </source>
</evidence>
<dbReference type="InterPro" id="IPR029058">
    <property type="entry name" value="AB_hydrolase_fold"/>
</dbReference>
<evidence type="ECO:0000313" key="8">
    <source>
        <dbReference type="EMBL" id="JAG78841.1"/>
    </source>
</evidence>
<accession>A0A0C9QZ47</accession>
<feature type="chain" id="PRO_5044513671" description="Carboxylic ester hydrolase" evidence="6">
    <location>
        <begin position="20"/>
        <end position="557"/>
    </location>
</feature>
<keyword evidence="2" id="KW-0719">Serine esterase</keyword>
<evidence type="ECO:0000256" key="4">
    <source>
        <dbReference type="ARBA" id="ARBA00023157"/>
    </source>
</evidence>
<feature type="signal peptide" evidence="6">
    <location>
        <begin position="1"/>
        <end position="19"/>
    </location>
</feature>
<dbReference type="Proteomes" id="UP000694866">
    <property type="component" value="Unplaced"/>
</dbReference>
<protein>
    <recommendedName>
        <fullName evidence="6">Carboxylic ester hydrolase</fullName>
        <ecNumber evidence="6">3.1.1.-</ecNumber>
    </recommendedName>
</protein>
<evidence type="ECO:0000256" key="5">
    <source>
        <dbReference type="ARBA" id="ARBA00023180"/>
    </source>
</evidence>
<dbReference type="FunFam" id="3.40.50.1820:FF:000155">
    <property type="entry name" value="Carboxylic ester hydrolase"/>
    <property type="match status" value="1"/>
</dbReference>
<dbReference type="PANTHER" id="PTHR11559">
    <property type="entry name" value="CARBOXYLESTERASE"/>
    <property type="match status" value="1"/>
</dbReference>
<evidence type="ECO:0000256" key="3">
    <source>
        <dbReference type="ARBA" id="ARBA00022801"/>
    </source>
</evidence>
<dbReference type="InterPro" id="IPR050309">
    <property type="entry name" value="Type-B_Carboxylest/Lipase"/>
</dbReference>
<comment type="similarity">
    <text evidence="1 6">Belongs to the type-B carboxylesterase/lipase family.</text>
</comment>
<accession>A0A9R1TL78</accession>
<keyword evidence="9" id="KW-1185">Reference proteome</keyword>
<keyword evidence="4" id="KW-1015">Disulfide bond</keyword>